<dbReference type="EMBL" id="WIXI01000039">
    <property type="protein sequence ID" value="MQY46120.1"/>
    <property type="molecule type" value="Genomic_DNA"/>
</dbReference>
<protein>
    <submittedName>
        <fullName evidence="5">Metalloregulator ArsR/SmtB family transcription factor</fullName>
    </submittedName>
</protein>
<dbReference type="InterPro" id="IPR036390">
    <property type="entry name" value="WH_DNA-bd_sf"/>
</dbReference>
<dbReference type="PANTHER" id="PTHR43132">
    <property type="entry name" value="ARSENICAL RESISTANCE OPERON REPRESSOR ARSR-RELATED"/>
    <property type="match status" value="1"/>
</dbReference>
<dbReference type="InterPro" id="IPR036388">
    <property type="entry name" value="WH-like_DNA-bd_sf"/>
</dbReference>
<proteinExistence type="predicted"/>
<evidence type="ECO:0000256" key="3">
    <source>
        <dbReference type="ARBA" id="ARBA00023163"/>
    </source>
</evidence>
<dbReference type="GO" id="GO:0003700">
    <property type="term" value="F:DNA-binding transcription factor activity"/>
    <property type="evidence" value="ECO:0007669"/>
    <property type="project" value="InterPro"/>
</dbReference>
<sequence>MQALLVDPHAVVQASSLLGVMANEKRLHILDVLRQHETSVGSLAVQVGLSQSALSQHLGKLRGARLVTTRRDAQTIFYSCKSPRVRLLLKALYEIYGVEDLPQELSLLEAETLQVDLAALAST</sequence>
<keyword evidence="1" id="KW-0805">Transcription regulation</keyword>
<dbReference type="Pfam" id="PF01022">
    <property type="entry name" value="HTH_5"/>
    <property type="match status" value="1"/>
</dbReference>
<dbReference type="InterPro" id="IPR011991">
    <property type="entry name" value="ArsR-like_HTH"/>
</dbReference>
<keyword evidence="3" id="KW-0804">Transcription</keyword>
<evidence type="ECO:0000313" key="6">
    <source>
        <dbReference type="Proteomes" id="UP000435138"/>
    </source>
</evidence>
<feature type="domain" description="HTH arsR-type" evidence="4">
    <location>
        <begin position="6"/>
        <end position="100"/>
    </location>
</feature>
<dbReference type="PANTHER" id="PTHR43132:SF2">
    <property type="entry name" value="ARSENICAL RESISTANCE OPERON REPRESSOR ARSR-RELATED"/>
    <property type="match status" value="1"/>
</dbReference>
<keyword evidence="2" id="KW-0238">DNA-binding</keyword>
<organism evidence="5 6">
    <name type="scientific">Endobacterium cereale</name>
    <dbReference type="NCBI Taxonomy" id="2663029"/>
    <lineage>
        <taxon>Bacteria</taxon>
        <taxon>Pseudomonadati</taxon>
        <taxon>Pseudomonadota</taxon>
        <taxon>Alphaproteobacteria</taxon>
        <taxon>Hyphomicrobiales</taxon>
        <taxon>Rhizobiaceae</taxon>
        <taxon>Endobacterium</taxon>
    </lineage>
</organism>
<comment type="caution">
    <text evidence="5">The sequence shown here is derived from an EMBL/GenBank/DDBJ whole genome shotgun (WGS) entry which is preliminary data.</text>
</comment>
<reference evidence="5 6" key="1">
    <citation type="submission" date="2019-11" db="EMBL/GenBank/DDBJ databases">
        <title>Genome analysis of Rhizobacterium cereale a novel genus and species isolated from maize roots in North Spain.</title>
        <authorList>
            <person name="Menendez E."/>
            <person name="Flores-Felix J.D."/>
            <person name="Ramirez-Bahena M.-H."/>
            <person name="Igual J.M."/>
            <person name="Garcia-Fraile P."/>
            <person name="Peix A."/>
            <person name="Velazquez E."/>
        </authorList>
    </citation>
    <scope>NUCLEOTIDE SEQUENCE [LARGE SCALE GENOMIC DNA]</scope>
    <source>
        <strain evidence="5 6">RZME27</strain>
    </source>
</reference>
<keyword evidence="6" id="KW-1185">Reference proteome</keyword>
<dbReference type="CDD" id="cd00090">
    <property type="entry name" value="HTH_ARSR"/>
    <property type="match status" value="1"/>
</dbReference>
<accession>A0A6A8A906</accession>
<dbReference type="AlphaFoldDB" id="A0A6A8A906"/>
<dbReference type="SUPFAM" id="SSF46785">
    <property type="entry name" value="Winged helix' DNA-binding domain"/>
    <property type="match status" value="1"/>
</dbReference>
<gene>
    <name evidence="5" type="ORF">GAO09_08630</name>
</gene>
<dbReference type="GO" id="GO:0003677">
    <property type="term" value="F:DNA binding"/>
    <property type="evidence" value="ECO:0007669"/>
    <property type="project" value="UniProtKB-KW"/>
</dbReference>
<evidence type="ECO:0000313" key="5">
    <source>
        <dbReference type="EMBL" id="MQY46120.1"/>
    </source>
</evidence>
<dbReference type="InterPro" id="IPR051011">
    <property type="entry name" value="Metal_resp_trans_reg"/>
</dbReference>
<dbReference type="SMART" id="SM00418">
    <property type="entry name" value="HTH_ARSR"/>
    <property type="match status" value="1"/>
</dbReference>
<dbReference type="PROSITE" id="PS50987">
    <property type="entry name" value="HTH_ARSR_2"/>
    <property type="match status" value="1"/>
</dbReference>
<name>A0A6A8A906_9HYPH</name>
<dbReference type="NCBIfam" id="NF033788">
    <property type="entry name" value="HTH_metalloreg"/>
    <property type="match status" value="1"/>
</dbReference>
<dbReference type="PRINTS" id="PR00778">
    <property type="entry name" value="HTHARSR"/>
</dbReference>
<dbReference type="InterPro" id="IPR001845">
    <property type="entry name" value="HTH_ArsR_DNA-bd_dom"/>
</dbReference>
<evidence type="ECO:0000259" key="4">
    <source>
        <dbReference type="PROSITE" id="PS50987"/>
    </source>
</evidence>
<evidence type="ECO:0000256" key="2">
    <source>
        <dbReference type="ARBA" id="ARBA00023125"/>
    </source>
</evidence>
<dbReference type="Gene3D" id="1.10.10.10">
    <property type="entry name" value="Winged helix-like DNA-binding domain superfamily/Winged helix DNA-binding domain"/>
    <property type="match status" value="1"/>
</dbReference>
<dbReference type="Proteomes" id="UP000435138">
    <property type="component" value="Unassembled WGS sequence"/>
</dbReference>
<evidence type="ECO:0000256" key="1">
    <source>
        <dbReference type="ARBA" id="ARBA00023015"/>
    </source>
</evidence>
<dbReference type="RefSeq" id="WP_153353715.1">
    <property type="nucleotide sequence ID" value="NZ_JAYKOO010000012.1"/>
</dbReference>